<accession>A0A915P648</accession>
<evidence type="ECO:0000256" key="2">
    <source>
        <dbReference type="SAM" id="SignalP"/>
    </source>
</evidence>
<feature type="region of interest" description="Disordered" evidence="1">
    <location>
        <begin position="277"/>
        <end position="297"/>
    </location>
</feature>
<reference evidence="4" key="1">
    <citation type="submission" date="2022-11" db="UniProtKB">
        <authorList>
            <consortium name="WormBaseParasite"/>
        </authorList>
    </citation>
    <scope>IDENTIFICATION</scope>
</reference>
<proteinExistence type="predicted"/>
<feature type="compositionally biased region" description="Low complexity" evidence="1">
    <location>
        <begin position="38"/>
        <end position="50"/>
    </location>
</feature>
<feature type="region of interest" description="Disordered" evidence="1">
    <location>
        <begin position="141"/>
        <end position="170"/>
    </location>
</feature>
<keyword evidence="3" id="KW-1185">Reference proteome</keyword>
<feature type="compositionally biased region" description="Polar residues" evidence="1">
    <location>
        <begin position="51"/>
        <end position="71"/>
    </location>
</feature>
<feature type="chain" id="PRO_5037265397" evidence="2">
    <location>
        <begin position="16"/>
        <end position="297"/>
    </location>
</feature>
<dbReference type="AlphaFoldDB" id="A0A915P648"/>
<protein>
    <submittedName>
        <fullName evidence="4">Uncharacterized protein</fullName>
    </submittedName>
</protein>
<name>A0A915P648_9BILA</name>
<evidence type="ECO:0000313" key="3">
    <source>
        <dbReference type="Proteomes" id="UP000887560"/>
    </source>
</evidence>
<dbReference type="WBParaSite" id="scf7180000423456.g11035">
    <property type="protein sequence ID" value="scf7180000423456.g11035"/>
    <property type="gene ID" value="scf7180000423456.g11035"/>
</dbReference>
<evidence type="ECO:0000256" key="1">
    <source>
        <dbReference type="SAM" id="MobiDB-lite"/>
    </source>
</evidence>
<keyword evidence="2" id="KW-0732">Signal</keyword>
<evidence type="ECO:0000313" key="4">
    <source>
        <dbReference type="WBParaSite" id="scf7180000423456.g11035"/>
    </source>
</evidence>
<feature type="region of interest" description="Disordered" evidence="1">
    <location>
        <begin position="19"/>
        <end position="98"/>
    </location>
</feature>
<organism evidence="3 4">
    <name type="scientific">Meloidogyne floridensis</name>
    <dbReference type="NCBI Taxonomy" id="298350"/>
    <lineage>
        <taxon>Eukaryota</taxon>
        <taxon>Metazoa</taxon>
        <taxon>Ecdysozoa</taxon>
        <taxon>Nematoda</taxon>
        <taxon>Chromadorea</taxon>
        <taxon>Rhabditida</taxon>
        <taxon>Tylenchina</taxon>
        <taxon>Tylenchomorpha</taxon>
        <taxon>Tylenchoidea</taxon>
        <taxon>Meloidogynidae</taxon>
        <taxon>Meloidogyninae</taxon>
        <taxon>Meloidogyne</taxon>
    </lineage>
</organism>
<sequence>MKLLIIYLIPLFITSIVCPPRKHTRNSPDADPNKRRSVSGSDTGTGTGTSNPDAATSTGMPSSQGPQQTNFFGLEESFGNHPFHNQQERQPLSGFGSSFPPYVHQSIMPSNSTEPLFTPPITSYGDYGSYHHISPTFQGDYNLNPWPESSGPGGSASEHGNPSGQADYTSINYPPSFSPLPFTPQSFWGYEHDHPTPSFGGEDLNQWLEGMLIKSKLTTLAIIKIQQENQTSKQGEEAPQRVNLIQRFTVNNDKGVENCIEQHINSENHQNAIKNEDITTKETQTKQQPTKGHFKCL</sequence>
<feature type="compositionally biased region" description="Low complexity" evidence="1">
    <location>
        <begin position="147"/>
        <end position="160"/>
    </location>
</feature>
<feature type="signal peptide" evidence="2">
    <location>
        <begin position="1"/>
        <end position="15"/>
    </location>
</feature>
<dbReference type="Proteomes" id="UP000887560">
    <property type="component" value="Unplaced"/>
</dbReference>